<gene>
    <name evidence="3" type="ORF">GSMUA_322650.1</name>
</gene>
<feature type="compositionally biased region" description="Basic and acidic residues" evidence="1">
    <location>
        <begin position="307"/>
        <end position="323"/>
    </location>
</feature>
<dbReference type="Gene3D" id="3.10.20.90">
    <property type="entry name" value="Phosphatidylinositol 3-kinase Catalytic Subunit, Chain A, domain 1"/>
    <property type="match status" value="1"/>
</dbReference>
<dbReference type="EMBL" id="HG996476">
    <property type="protein sequence ID" value="CAG1854039.1"/>
    <property type="molecule type" value="Genomic_DNA"/>
</dbReference>
<evidence type="ECO:0000259" key="2">
    <source>
        <dbReference type="SMART" id="SM00666"/>
    </source>
</evidence>
<dbReference type="EnsemblPlants" id="Ma10_t19710.1">
    <property type="protein sequence ID" value="Ma10_p19710.1"/>
    <property type="gene ID" value="Ma10_g19710"/>
</dbReference>
<dbReference type="InterPro" id="IPR000270">
    <property type="entry name" value="PB1_dom"/>
</dbReference>
<evidence type="ECO:0000313" key="5">
    <source>
        <dbReference type="Proteomes" id="UP000012960"/>
    </source>
</evidence>
<evidence type="ECO:0000313" key="4">
    <source>
        <dbReference type="EnsemblPlants" id="Ma10_p19710.1"/>
    </source>
</evidence>
<dbReference type="AlphaFoldDB" id="A0A804KY52"/>
<sequence>MMTSTAPTAVSVGASAPGYPNSVDSSPRSGRGDSLNEPLASSAAAASSRLRVMCSYGGRIVPRPADKSLCYLGGETRMVTVDRGSSFADLSAKLSRDLLGGRPFSLKYQLPNEDLDALISVTTDEDLENMIEELDRISAATAAPTSPGGGGSRRSRRPRLFLFPSNPESAPSSFMGSLLDESKSETWFVDALNTAIGGMGIDGLPCGRSTDSASVVCLLGLEDDSSVHNRSGGGQQPESVQVVLPHRDSSGTLVRHGQNLNSVPGSPMLDKSPSLGSNSSTPSLSNLPSILVTTADLHADRHINGVDDHFAHMNPSTDKEPLHAVRHQPPPPLPLPIASVPTPTIYPTSRDFDDDDDRSNHGGSVLEPPQPTKPGDPVSRLTYLNAISDPKVSFDPTYRVPVPVTGCVSPPTQAEHILQHQQSQPQFIPPNARYIHHPAVGTVLPVPSYYPIAAPPVQQPTPTQPFHPQFRMCYVPLAAAPPNLGDPSSVPPSAKLAVAVPSVPTKPELPVNSYMSAPAPAPAPASLQPQLIRVASNPHAGTGYHVMQQQALLPRTPATSVTYGAEVAATPGHPALYHARAFSRPVVIPQQYQTVCSTAVTRHAAAPGDSNTSGAS</sequence>
<dbReference type="Gramene" id="Ma10_t19710.1">
    <property type="protein sequence ID" value="Ma10_p19710.1"/>
    <property type="gene ID" value="Ma10_g19710"/>
</dbReference>
<feature type="compositionally biased region" description="Low complexity" evidence="1">
    <location>
        <begin position="272"/>
        <end position="285"/>
    </location>
</feature>
<evidence type="ECO:0000256" key="1">
    <source>
        <dbReference type="SAM" id="MobiDB-lite"/>
    </source>
</evidence>
<dbReference type="OrthoDB" id="774308at2759"/>
<protein>
    <submittedName>
        <fullName evidence="3">(wild Malaysian banana) hypothetical protein</fullName>
    </submittedName>
</protein>
<dbReference type="PANTHER" id="PTHR31066">
    <property type="entry name" value="OS05G0427100 PROTEIN-RELATED"/>
    <property type="match status" value="1"/>
</dbReference>
<dbReference type="FunCoup" id="A0A804KY52">
    <property type="interactions" value="3734"/>
</dbReference>
<feature type="region of interest" description="Disordered" evidence="1">
    <location>
        <begin position="307"/>
        <end position="378"/>
    </location>
</feature>
<name>A0A804KY52_MUSAM</name>
<reference evidence="4" key="2">
    <citation type="submission" date="2021-05" db="UniProtKB">
        <authorList>
            <consortium name="EnsemblPlants"/>
        </authorList>
    </citation>
    <scope>IDENTIFICATION</scope>
    <source>
        <strain evidence="4">subsp. malaccensis</strain>
    </source>
</reference>
<dbReference type="InParanoid" id="A0A804KY52"/>
<feature type="region of interest" description="Disordered" evidence="1">
    <location>
        <begin position="1"/>
        <end position="40"/>
    </location>
</feature>
<accession>A0A804KY52</accession>
<evidence type="ECO:0000313" key="3">
    <source>
        <dbReference type="EMBL" id="CAG1854039.1"/>
    </source>
</evidence>
<feature type="region of interest" description="Disordered" evidence="1">
    <location>
        <begin position="138"/>
        <end position="166"/>
    </location>
</feature>
<feature type="domain" description="PB1" evidence="2">
    <location>
        <begin position="64"/>
        <end position="165"/>
    </location>
</feature>
<feature type="region of interest" description="Disordered" evidence="1">
    <location>
        <begin position="250"/>
        <end position="285"/>
    </location>
</feature>
<proteinExistence type="predicted"/>
<dbReference type="Proteomes" id="UP000012960">
    <property type="component" value="Unplaced"/>
</dbReference>
<dbReference type="InterPro" id="IPR053198">
    <property type="entry name" value="Gynoecium_Dev_Regulator"/>
</dbReference>
<dbReference type="PANTHER" id="PTHR31066:SF27">
    <property type="entry name" value="EXPRESSED PROTEIN"/>
    <property type="match status" value="1"/>
</dbReference>
<organism evidence="4 5">
    <name type="scientific">Musa acuminata subsp. malaccensis</name>
    <name type="common">Wild banana</name>
    <name type="synonym">Musa malaccensis</name>
    <dbReference type="NCBI Taxonomy" id="214687"/>
    <lineage>
        <taxon>Eukaryota</taxon>
        <taxon>Viridiplantae</taxon>
        <taxon>Streptophyta</taxon>
        <taxon>Embryophyta</taxon>
        <taxon>Tracheophyta</taxon>
        <taxon>Spermatophyta</taxon>
        <taxon>Magnoliopsida</taxon>
        <taxon>Liliopsida</taxon>
        <taxon>Zingiberales</taxon>
        <taxon>Musaceae</taxon>
        <taxon>Musa</taxon>
    </lineage>
</organism>
<dbReference type="SUPFAM" id="SSF54277">
    <property type="entry name" value="CAD &amp; PB1 domains"/>
    <property type="match status" value="1"/>
</dbReference>
<reference evidence="3" key="1">
    <citation type="submission" date="2021-03" db="EMBL/GenBank/DDBJ databases">
        <authorList>
            <consortium name="Genoscope - CEA"/>
            <person name="William W."/>
        </authorList>
    </citation>
    <scope>NUCLEOTIDE SEQUENCE</scope>
    <source>
        <strain evidence="3">Doubled-haploid Pahang</strain>
    </source>
</reference>
<keyword evidence="5" id="KW-1185">Reference proteome</keyword>
<dbReference type="SMART" id="SM00666">
    <property type="entry name" value="PB1"/>
    <property type="match status" value="1"/>
</dbReference>
<dbReference type="Pfam" id="PF00564">
    <property type="entry name" value="PB1"/>
    <property type="match status" value="1"/>
</dbReference>
<dbReference type="CDD" id="cd06410">
    <property type="entry name" value="PB1_UP2"/>
    <property type="match status" value="1"/>
</dbReference>